<keyword evidence="6 13" id="KW-0732">Signal</keyword>
<reference evidence="16" key="1">
    <citation type="submission" date="2020-05" db="EMBL/GenBank/DDBJ databases">
        <title>WGS assembly of Panicum virgatum.</title>
        <authorList>
            <person name="Lovell J.T."/>
            <person name="Jenkins J."/>
            <person name="Shu S."/>
            <person name="Juenger T.E."/>
            <person name="Schmutz J."/>
        </authorList>
    </citation>
    <scope>NUCLEOTIDE SEQUENCE</scope>
    <source>
        <strain evidence="16">AP13</strain>
    </source>
</reference>
<protein>
    <recommendedName>
        <fullName evidence="18">Leucine-rich repeat-containing N-terminal plant-type domain-containing protein</fullName>
    </recommendedName>
</protein>
<keyword evidence="9" id="KW-0472">Membrane</keyword>
<dbReference type="InterPro" id="IPR013210">
    <property type="entry name" value="LRR_N_plant-typ"/>
</dbReference>
<feature type="signal peptide" evidence="13">
    <location>
        <begin position="1"/>
        <end position="22"/>
    </location>
</feature>
<dbReference type="SMART" id="SM00365">
    <property type="entry name" value="LRR_SD22"/>
    <property type="match status" value="8"/>
</dbReference>
<dbReference type="PANTHER" id="PTHR48061">
    <property type="entry name" value="LEUCINE-RICH REPEAT RECEPTOR PROTEIN KINASE EMS1-LIKE-RELATED"/>
    <property type="match status" value="1"/>
</dbReference>
<evidence type="ECO:0000256" key="2">
    <source>
        <dbReference type="ARBA" id="ARBA00009592"/>
    </source>
</evidence>
<dbReference type="EMBL" id="CM029042">
    <property type="protein sequence ID" value="KAG2620914.1"/>
    <property type="molecule type" value="Genomic_DNA"/>
</dbReference>
<keyword evidence="4" id="KW-0433">Leucine-rich repeat</keyword>
<accession>A0A8T0UJ93</accession>
<evidence type="ECO:0000256" key="6">
    <source>
        <dbReference type="ARBA" id="ARBA00022729"/>
    </source>
</evidence>
<dbReference type="Pfam" id="PF08263">
    <property type="entry name" value="LRRNT_2"/>
    <property type="match status" value="1"/>
</dbReference>
<feature type="region of interest" description="Disordered" evidence="12">
    <location>
        <begin position="1093"/>
        <end position="1115"/>
    </location>
</feature>
<evidence type="ECO:0000256" key="5">
    <source>
        <dbReference type="ARBA" id="ARBA00022692"/>
    </source>
</evidence>
<keyword evidence="11" id="KW-0325">Glycoprotein</keyword>
<gene>
    <name evidence="16" type="ORF">PVAP13_3NG234452</name>
</gene>
<evidence type="ECO:0008006" key="18">
    <source>
        <dbReference type="Google" id="ProtNLM"/>
    </source>
</evidence>
<proteinExistence type="inferred from homology"/>
<keyword evidence="7" id="KW-0677">Repeat</keyword>
<comment type="subcellular location">
    <subcellularLocation>
        <location evidence="1">Cell membrane</location>
        <topology evidence="1">Single-pass type I membrane protein</topology>
    </subcellularLocation>
</comment>
<dbReference type="Gene3D" id="3.80.10.10">
    <property type="entry name" value="Ribonuclease Inhibitor"/>
    <property type="match status" value="4"/>
</dbReference>
<keyword evidence="5" id="KW-0812">Transmembrane</keyword>
<dbReference type="InterPro" id="IPR046956">
    <property type="entry name" value="RLP23-like"/>
</dbReference>
<keyword evidence="17" id="KW-1185">Reference proteome</keyword>
<dbReference type="Pfam" id="PF23598">
    <property type="entry name" value="LRR_14"/>
    <property type="match status" value="1"/>
</dbReference>
<evidence type="ECO:0000256" key="3">
    <source>
        <dbReference type="ARBA" id="ARBA00022475"/>
    </source>
</evidence>
<dbReference type="PANTHER" id="PTHR48061:SF45">
    <property type="entry name" value="LEUCINE-RICH REPEAT-CONTAINING N-TERMINAL PLANT-TYPE DOMAIN-CONTAINING PROTEIN"/>
    <property type="match status" value="1"/>
</dbReference>
<evidence type="ECO:0000256" key="10">
    <source>
        <dbReference type="ARBA" id="ARBA00023170"/>
    </source>
</evidence>
<comment type="similarity">
    <text evidence="2">Belongs to the RLP family.</text>
</comment>
<comment type="caution">
    <text evidence="16">The sequence shown here is derived from an EMBL/GenBank/DDBJ whole genome shotgun (WGS) entry which is preliminary data.</text>
</comment>
<feature type="compositionally biased region" description="Polar residues" evidence="12">
    <location>
        <begin position="1096"/>
        <end position="1115"/>
    </location>
</feature>
<evidence type="ECO:0000256" key="12">
    <source>
        <dbReference type="SAM" id="MobiDB-lite"/>
    </source>
</evidence>
<dbReference type="Pfam" id="PF13855">
    <property type="entry name" value="LRR_8"/>
    <property type="match status" value="2"/>
</dbReference>
<organism evidence="16 17">
    <name type="scientific">Panicum virgatum</name>
    <name type="common">Blackwell switchgrass</name>
    <dbReference type="NCBI Taxonomy" id="38727"/>
    <lineage>
        <taxon>Eukaryota</taxon>
        <taxon>Viridiplantae</taxon>
        <taxon>Streptophyta</taxon>
        <taxon>Embryophyta</taxon>
        <taxon>Tracheophyta</taxon>
        <taxon>Spermatophyta</taxon>
        <taxon>Magnoliopsida</taxon>
        <taxon>Liliopsida</taxon>
        <taxon>Poales</taxon>
        <taxon>Poaceae</taxon>
        <taxon>PACMAD clade</taxon>
        <taxon>Panicoideae</taxon>
        <taxon>Panicodae</taxon>
        <taxon>Paniceae</taxon>
        <taxon>Panicinae</taxon>
        <taxon>Panicum</taxon>
        <taxon>Panicum sect. Hiantes</taxon>
    </lineage>
</organism>
<dbReference type="Proteomes" id="UP000823388">
    <property type="component" value="Chromosome 3N"/>
</dbReference>
<evidence type="ECO:0000256" key="8">
    <source>
        <dbReference type="ARBA" id="ARBA00022989"/>
    </source>
</evidence>
<feature type="domain" description="Disease resistance R13L4/SHOC-2-like LRR" evidence="15">
    <location>
        <begin position="220"/>
        <end position="425"/>
    </location>
</feature>
<dbReference type="Pfam" id="PF13516">
    <property type="entry name" value="LRR_6"/>
    <property type="match status" value="3"/>
</dbReference>
<name>A0A8T0UJ93_PANVG</name>
<dbReference type="Pfam" id="PF00560">
    <property type="entry name" value="LRR_1"/>
    <property type="match status" value="7"/>
</dbReference>
<keyword evidence="8" id="KW-1133">Transmembrane helix</keyword>
<keyword evidence="3" id="KW-1003">Cell membrane</keyword>
<dbReference type="GO" id="GO:0005886">
    <property type="term" value="C:plasma membrane"/>
    <property type="evidence" value="ECO:0007669"/>
    <property type="project" value="UniProtKB-SubCell"/>
</dbReference>
<evidence type="ECO:0000256" key="13">
    <source>
        <dbReference type="SAM" id="SignalP"/>
    </source>
</evidence>
<keyword evidence="10" id="KW-0675">Receptor</keyword>
<evidence type="ECO:0000259" key="15">
    <source>
        <dbReference type="Pfam" id="PF23598"/>
    </source>
</evidence>
<evidence type="ECO:0000256" key="4">
    <source>
        <dbReference type="ARBA" id="ARBA00022614"/>
    </source>
</evidence>
<sequence length="1115" mass="123619">MASVNFLLPLFILIHLLPLAISTTPCHPEQAAALHQLKRSFLFDYSSTTLPSWQSGTNCCLWEGVGCDSVSGHVTVLDLSGRGLYSYSLDSALFNLTSLQRLDLSMNDFGGSRIPAAGFERLSVLTHLNLSYSGFYGQVPTAIGKLTSLISLDLSSIHGIGGAEIDTLYDIMDSFNLLLLQEPSFKTLMANLTNLRELYLDGVDISSSREDWSRTLGNSVPHLQILSMANCRLLGPIHSSISGLHSPNVINLKLNRISGVIPEFFADFSNLRVLRVSYNDFRGWLPHRIFQLKNLTVLDVSNNNQLSGYVPKFPNGSSLETLNLLETSFSGVTMSNFGNLISLAELGLDGRSITMEPLYLFANKLDSIDNLQLSLTDFSGEVGSFFSWIRHLKSLTSLKLFDCYSSKIMPSWIGNLTHLESLDIRYCGFTGPIPSSIGNLTRLESLTISDCAFSGQLPSSIGNLKNLKFLQISYNGLSGPITQAIGDLDNLAVIILRACRVSGRIPNVISNMTKLIFVDLSQNDLIGDVPTFVFTLPLLLQLDLSSNQLSGPIQEFNTGSSSMIIVDLNENKLNGKIPSSFFWLTNLVLLDLSSNNLAGLVDLNSFWRLRKLTYLGLSDNQLYVKDGKDSNSTSPLLPKLYELDLKLCSMTEIPRFLMSLDYMSILDLSCNKITGTIPKWIREKWDHSLQSLNLSHNAFTDLQLDSYVLPNSHLESLDLSYNRIQGQVPMPNVLTTVTSLEQVLDYSNNRFTSVMLNFTLYLRQTVYLKMSNNNITGYIPHSICNSSNLEVLDLANNNFSGLAPFCLIEDSHLSILNLRGNHFEGEFPYNIKSQCNHQTIDINGNNIQGKLPRALSKCTYLEVLDIGNNQIVDIFPSWLGSLSNLRVLVLRSNQFYGALDDPYRRGKSQGHFSRLQIIDIASNNFSGDLNPQWFKMLESMMENINNTGQIIGHYGYSYYYQDTVALTVKGQYITFERILTALTAIDLSNNKLDGTIPGLAGNLVSLHILNLSHNAFKGNIPPQIGKMGQLESLDLSWNHLSGEIPQELANLTFLETLDSSSNNLEGSILQSRQFGTFGNSSFEGNIGLCGPPLSRQCGSSTQSNEEQANMPQDHV</sequence>
<dbReference type="AlphaFoldDB" id="A0A8T0UJ93"/>
<dbReference type="PRINTS" id="PR00019">
    <property type="entry name" value="LEURICHRPT"/>
</dbReference>
<feature type="chain" id="PRO_5035835140" description="Leucine-rich repeat-containing N-terminal plant-type domain-containing protein" evidence="13">
    <location>
        <begin position="23"/>
        <end position="1115"/>
    </location>
</feature>
<evidence type="ECO:0000313" key="17">
    <source>
        <dbReference type="Proteomes" id="UP000823388"/>
    </source>
</evidence>
<evidence type="ECO:0000313" key="16">
    <source>
        <dbReference type="EMBL" id="KAG2620914.1"/>
    </source>
</evidence>
<dbReference type="InterPro" id="IPR055414">
    <property type="entry name" value="LRR_R13L4/SHOC2-like"/>
</dbReference>
<dbReference type="SUPFAM" id="SSF52047">
    <property type="entry name" value="RNI-like"/>
    <property type="match status" value="1"/>
</dbReference>
<evidence type="ECO:0000256" key="1">
    <source>
        <dbReference type="ARBA" id="ARBA00004251"/>
    </source>
</evidence>
<evidence type="ECO:0000256" key="9">
    <source>
        <dbReference type="ARBA" id="ARBA00023136"/>
    </source>
</evidence>
<dbReference type="FunFam" id="3.80.10.10:FF:002427">
    <property type="entry name" value="LRR receptor-like serine/threonine-protein kinase RCH1"/>
    <property type="match status" value="1"/>
</dbReference>
<evidence type="ECO:0000256" key="7">
    <source>
        <dbReference type="ARBA" id="ARBA00022737"/>
    </source>
</evidence>
<dbReference type="SUPFAM" id="SSF52058">
    <property type="entry name" value="L domain-like"/>
    <property type="match status" value="2"/>
</dbReference>
<dbReference type="SMART" id="SM00369">
    <property type="entry name" value="LRR_TYP"/>
    <property type="match status" value="10"/>
</dbReference>
<feature type="domain" description="Leucine-rich repeat-containing N-terminal plant-type" evidence="14">
    <location>
        <begin position="27"/>
        <end position="68"/>
    </location>
</feature>
<dbReference type="InterPro" id="IPR032675">
    <property type="entry name" value="LRR_dom_sf"/>
</dbReference>
<dbReference type="InterPro" id="IPR001611">
    <property type="entry name" value="Leu-rich_rpt"/>
</dbReference>
<dbReference type="PROSITE" id="PS51450">
    <property type="entry name" value="LRR"/>
    <property type="match status" value="2"/>
</dbReference>
<evidence type="ECO:0000256" key="11">
    <source>
        <dbReference type="ARBA" id="ARBA00023180"/>
    </source>
</evidence>
<dbReference type="FunFam" id="3.80.10.10:FF:000041">
    <property type="entry name" value="LRR receptor-like serine/threonine-protein kinase ERECTA"/>
    <property type="match status" value="2"/>
</dbReference>
<dbReference type="InterPro" id="IPR003591">
    <property type="entry name" value="Leu-rich_rpt_typical-subtyp"/>
</dbReference>
<evidence type="ECO:0000259" key="14">
    <source>
        <dbReference type="Pfam" id="PF08263"/>
    </source>
</evidence>
<dbReference type="FunFam" id="3.80.10.10:FF:000213">
    <property type="entry name" value="Tyrosine-sulfated glycopeptide receptor 1"/>
    <property type="match status" value="1"/>
</dbReference>